<feature type="compositionally biased region" description="Polar residues" evidence="2">
    <location>
        <begin position="345"/>
        <end position="354"/>
    </location>
</feature>
<dbReference type="Gene3D" id="4.10.60.10">
    <property type="entry name" value="Zinc finger, CCHC-type"/>
    <property type="match status" value="1"/>
</dbReference>
<dbReference type="Proteomes" id="UP000678499">
    <property type="component" value="Unassembled WGS sequence"/>
</dbReference>
<dbReference type="GO" id="GO:0008270">
    <property type="term" value="F:zinc ion binding"/>
    <property type="evidence" value="ECO:0007669"/>
    <property type="project" value="UniProtKB-KW"/>
</dbReference>
<feature type="compositionally biased region" description="Low complexity" evidence="2">
    <location>
        <begin position="392"/>
        <end position="421"/>
    </location>
</feature>
<dbReference type="PROSITE" id="PS50158">
    <property type="entry name" value="ZF_CCHC"/>
    <property type="match status" value="1"/>
</dbReference>
<evidence type="ECO:0000313" key="4">
    <source>
        <dbReference type="EMBL" id="CAD7274579.1"/>
    </source>
</evidence>
<evidence type="ECO:0000256" key="1">
    <source>
        <dbReference type="PROSITE-ProRule" id="PRU00047"/>
    </source>
</evidence>
<feature type="domain" description="CCHC-type" evidence="3">
    <location>
        <begin position="426"/>
        <end position="441"/>
    </location>
</feature>
<dbReference type="InterPro" id="IPR036875">
    <property type="entry name" value="Znf_CCHC_sf"/>
</dbReference>
<gene>
    <name evidence="4" type="ORF">NMOB1V02_LOCUS2408</name>
</gene>
<keyword evidence="1" id="KW-0863">Zinc-finger</keyword>
<evidence type="ECO:0000313" key="5">
    <source>
        <dbReference type="Proteomes" id="UP000678499"/>
    </source>
</evidence>
<keyword evidence="5" id="KW-1185">Reference proteome</keyword>
<protein>
    <recommendedName>
        <fullName evidence="3">CCHC-type domain-containing protein</fullName>
    </recommendedName>
</protein>
<sequence>MFGMKERNIYEALNLMSWGNFLNLVRRVCEENTCVKVSATRKLLLGARATFYFLLFDTVDTPASTMPRNTENSKAAAAAAEAAKVLAKLAGIVEDDNNFQDTEPQPRDKRRAPQASPTISRSSAGTLTSVWENLPLTMLQLLADVYHLGHPESAAKIDYAAQLDRFHIPITALQDLSCLHDAPRHQRVQPAWPDDGASQRAVFQPPQWLLNMQTPNLPKQRTDETRQQTRFITNFDQLVDAVARRFPTPHLDRLKRFRQLKPDSGKSFFNFGERLREEFELCVQLPLPELDAADNVIQFILKEQLLNSAETGLRDELHKKWSKNRHITWDDFVDVAESYLLNHPATGSGNQTARTGPRQKVDLPPKQWCDFHKKSVRHSTQECRLHLRQMGSAQSTSESTSSRQVSNSSSTSAAKSSFSDAAGPTCFHCNRIGHYAKECPQVQGNAKSSQ</sequence>
<name>A0A7R9BHV7_9CRUS</name>
<keyword evidence="1" id="KW-0479">Metal-binding</keyword>
<dbReference type="EMBL" id="OA882307">
    <property type="protein sequence ID" value="CAD7274579.1"/>
    <property type="molecule type" value="Genomic_DNA"/>
</dbReference>
<dbReference type="EMBL" id="CAJPEX010000270">
    <property type="protein sequence ID" value="CAG0914731.1"/>
    <property type="molecule type" value="Genomic_DNA"/>
</dbReference>
<proteinExistence type="predicted"/>
<feature type="region of interest" description="Disordered" evidence="2">
    <location>
        <begin position="343"/>
        <end position="365"/>
    </location>
</feature>
<evidence type="ECO:0000259" key="3">
    <source>
        <dbReference type="PROSITE" id="PS50158"/>
    </source>
</evidence>
<keyword evidence="1" id="KW-0862">Zinc</keyword>
<dbReference type="SMART" id="SM00343">
    <property type="entry name" value="ZnF_C2HC"/>
    <property type="match status" value="1"/>
</dbReference>
<reference evidence="4" key="1">
    <citation type="submission" date="2020-11" db="EMBL/GenBank/DDBJ databases">
        <authorList>
            <person name="Tran Van P."/>
        </authorList>
    </citation>
    <scope>NUCLEOTIDE SEQUENCE</scope>
</reference>
<dbReference type="GO" id="GO:0003676">
    <property type="term" value="F:nucleic acid binding"/>
    <property type="evidence" value="ECO:0007669"/>
    <property type="project" value="InterPro"/>
</dbReference>
<organism evidence="4">
    <name type="scientific">Notodromas monacha</name>
    <dbReference type="NCBI Taxonomy" id="399045"/>
    <lineage>
        <taxon>Eukaryota</taxon>
        <taxon>Metazoa</taxon>
        <taxon>Ecdysozoa</taxon>
        <taxon>Arthropoda</taxon>
        <taxon>Crustacea</taxon>
        <taxon>Oligostraca</taxon>
        <taxon>Ostracoda</taxon>
        <taxon>Podocopa</taxon>
        <taxon>Podocopida</taxon>
        <taxon>Cypridocopina</taxon>
        <taxon>Cypridoidea</taxon>
        <taxon>Cyprididae</taxon>
        <taxon>Notodromas</taxon>
    </lineage>
</organism>
<feature type="region of interest" description="Disordered" evidence="2">
    <location>
        <begin position="387"/>
        <end position="421"/>
    </location>
</feature>
<dbReference type="InterPro" id="IPR001878">
    <property type="entry name" value="Znf_CCHC"/>
</dbReference>
<dbReference type="AlphaFoldDB" id="A0A7R9BHV7"/>
<dbReference type="SUPFAM" id="SSF57756">
    <property type="entry name" value="Retrovirus zinc finger-like domains"/>
    <property type="match status" value="1"/>
</dbReference>
<feature type="region of interest" description="Disordered" evidence="2">
    <location>
        <begin position="96"/>
        <end position="123"/>
    </location>
</feature>
<dbReference type="Pfam" id="PF00098">
    <property type="entry name" value="zf-CCHC"/>
    <property type="match status" value="1"/>
</dbReference>
<accession>A0A7R9BHV7</accession>
<evidence type="ECO:0000256" key="2">
    <source>
        <dbReference type="SAM" id="MobiDB-lite"/>
    </source>
</evidence>